<sequence>MEQGKQQDGAHAPGIFITFEGGEGAGKSTHIRFLAEALEEHGREVLCLREPGGTAVGEQLRSIVLDPENAALSDEAELLIYEAARAQIVSEVIAPALARGAVVLCDRFYDSTIAYQVFGRGLDRSFVESANEFACQGVHPDRTILLTVGDSAEKGLERATHQSAADRLELEGGAFHSEVNAGFMEIAASEPDRIRIVVSADRKSDTARKVFSELSDIFAWMADPAVADAAFFSKIDKGYYGNKKASASPAREAERTCGR</sequence>
<evidence type="ECO:0000256" key="10">
    <source>
        <dbReference type="HAMAP-Rule" id="MF_00165"/>
    </source>
</evidence>
<comment type="function">
    <text evidence="10">Phosphorylation of dTMP to form dTDP in both de novo and salvage pathways of dTTP synthesis.</text>
</comment>
<dbReference type="PANTHER" id="PTHR10344:SF4">
    <property type="entry name" value="UMP-CMP KINASE 2, MITOCHONDRIAL"/>
    <property type="match status" value="1"/>
</dbReference>
<evidence type="ECO:0000313" key="13">
    <source>
        <dbReference type="Proteomes" id="UP001320544"/>
    </source>
</evidence>
<dbReference type="PROSITE" id="PS01331">
    <property type="entry name" value="THYMIDYLATE_KINASE"/>
    <property type="match status" value="1"/>
</dbReference>
<dbReference type="HAMAP" id="MF_00165">
    <property type="entry name" value="Thymidylate_kinase"/>
    <property type="match status" value="1"/>
</dbReference>
<evidence type="ECO:0000256" key="8">
    <source>
        <dbReference type="ARBA" id="ARBA00022840"/>
    </source>
</evidence>
<dbReference type="CDD" id="cd01672">
    <property type="entry name" value="TMPK"/>
    <property type="match status" value="1"/>
</dbReference>
<keyword evidence="5 10" id="KW-0545">Nucleotide biosynthesis</keyword>
<feature type="domain" description="Thymidylate kinase-like" evidence="11">
    <location>
        <begin position="19"/>
        <end position="206"/>
    </location>
</feature>
<evidence type="ECO:0000256" key="1">
    <source>
        <dbReference type="ARBA" id="ARBA00009776"/>
    </source>
</evidence>
<evidence type="ECO:0000256" key="7">
    <source>
        <dbReference type="ARBA" id="ARBA00022777"/>
    </source>
</evidence>
<dbReference type="GO" id="GO:0016301">
    <property type="term" value="F:kinase activity"/>
    <property type="evidence" value="ECO:0007669"/>
    <property type="project" value="UniProtKB-KW"/>
</dbReference>
<dbReference type="PANTHER" id="PTHR10344">
    <property type="entry name" value="THYMIDYLATE KINASE"/>
    <property type="match status" value="1"/>
</dbReference>
<evidence type="ECO:0000256" key="6">
    <source>
        <dbReference type="ARBA" id="ARBA00022741"/>
    </source>
</evidence>
<keyword evidence="8 10" id="KW-0067">ATP-binding</keyword>
<dbReference type="SUPFAM" id="SSF52540">
    <property type="entry name" value="P-loop containing nucleoside triphosphate hydrolases"/>
    <property type="match status" value="1"/>
</dbReference>
<dbReference type="EMBL" id="AP025564">
    <property type="protein sequence ID" value="BDE95904.1"/>
    <property type="molecule type" value="Genomic_DNA"/>
</dbReference>
<evidence type="ECO:0000259" key="11">
    <source>
        <dbReference type="Pfam" id="PF02223"/>
    </source>
</evidence>
<evidence type="ECO:0000256" key="5">
    <source>
        <dbReference type="ARBA" id="ARBA00022727"/>
    </source>
</evidence>
<dbReference type="Proteomes" id="UP001320544">
    <property type="component" value="Chromosome"/>
</dbReference>
<gene>
    <name evidence="10 12" type="primary">tmk</name>
    <name evidence="12" type="ORF">CE91St30_12370</name>
</gene>
<protein>
    <recommendedName>
        <fullName evidence="3 10">Thymidylate kinase</fullName>
        <ecNumber evidence="2 10">2.7.4.9</ecNumber>
    </recommendedName>
    <alternativeName>
        <fullName evidence="10">dTMP kinase</fullName>
    </alternativeName>
</protein>
<dbReference type="EC" id="2.7.4.9" evidence="2 10"/>
<organism evidence="12 13">
    <name type="scientific">Raoultibacter timonensis</name>
    <dbReference type="NCBI Taxonomy" id="1907662"/>
    <lineage>
        <taxon>Bacteria</taxon>
        <taxon>Bacillati</taxon>
        <taxon>Actinomycetota</taxon>
        <taxon>Coriobacteriia</taxon>
        <taxon>Eggerthellales</taxon>
        <taxon>Eggerthellaceae</taxon>
        <taxon>Raoultibacter</taxon>
    </lineage>
</organism>
<dbReference type="RefSeq" id="WP_244412153.1">
    <property type="nucleotide sequence ID" value="NZ_AP025564.1"/>
</dbReference>
<dbReference type="InterPro" id="IPR018094">
    <property type="entry name" value="Thymidylate_kinase"/>
</dbReference>
<dbReference type="Pfam" id="PF02223">
    <property type="entry name" value="Thymidylate_kin"/>
    <property type="match status" value="1"/>
</dbReference>
<dbReference type="NCBIfam" id="TIGR00041">
    <property type="entry name" value="DTMP_kinase"/>
    <property type="match status" value="1"/>
</dbReference>
<accession>A0ABN6ME04</accession>
<evidence type="ECO:0000313" key="12">
    <source>
        <dbReference type="EMBL" id="BDE95904.1"/>
    </source>
</evidence>
<proteinExistence type="inferred from homology"/>
<dbReference type="InterPro" id="IPR027417">
    <property type="entry name" value="P-loop_NTPase"/>
</dbReference>
<feature type="binding site" evidence="10">
    <location>
        <begin position="21"/>
        <end position="28"/>
    </location>
    <ligand>
        <name>ATP</name>
        <dbReference type="ChEBI" id="CHEBI:30616"/>
    </ligand>
</feature>
<evidence type="ECO:0000256" key="4">
    <source>
        <dbReference type="ARBA" id="ARBA00022679"/>
    </source>
</evidence>
<dbReference type="InterPro" id="IPR018095">
    <property type="entry name" value="Thymidylate_kin_CS"/>
</dbReference>
<keyword evidence="7 10" id="KW-0418">Kinase</keyword>
<evidence type="ECO:0000256" key="2">
    <source>
        <dbReference type="ARBA" id="ARBA00012980"/>
    </source>
</evidence>
<keyword evidence="13" id="KW-1185">Reference proteome</keyword>
<evidence type="ECO:0000256" key="9">
    <source>
        <dbReference type="ARBA" id="ARBA00048743"/>
    </source>
</evidence>
<comment type="catalytic activity">
    <reaction evidence="9 10">
        <text>dTMP + ATP = dTDP + ADP</text>
        <dbReference type="Rhea" id="RHEA:13517"/>
        <dbReference type="ChEBI" id="CHEBI:30616"/>
        <dbReference type="ChEBI" id="CHEBI:58369"/>
        <dbReference type="ChEBI" id="CHEBI:63528"/>
        <dbReference type="ChEBI" id="CHEBI:456216"/>
        <dbReference type="EC" id="2.7.4.9"/>
    </reaction>
</comment>
<evidence type="ECO:0000256" key="3">
    <source>
        <dbReference type="ARBA" id="ARBA00017144"/>
    </source>
</evidence>
<dbReference type="InterPro" id="IPR039430">
    <property type="entry name" value="Thymidylate_kin-like_dom"/>
</dbReference>
<comment type="similarity">
    <text evidence="1 10">Belongs to the thymidylate kinase family.</text>
</comment>
<dbReference type="Gene3D" id="3.40.50.300">
    <property type="entry name" value="P-loop containing nucleotide triphosphate hydrolases"/>
    <property type="match status" value="1"/>
</dbReference>
<keyword evidence="6 10" id="KW-0547">Nucleotide-binding</keyword>
<keyword evidence="4 10" id="KW-0808">Transferase</keyword>
<reference evidence="12 13" key="1">
    <citation type="submission" date="2022-01" db="EMBL/GenBank/DDBJ databases">
        <title>Novel bile acid biosynthetic pathways are enriched in the microbiome of centenarians.</title>
        <authorList>
            <person name="Sato Y."/>
            <person name="Atarashi K."/>
            <person name="Plichta R.D."/>
            <person name="Arai Y."/>
            <person name="Sasajima S."/>
            <person name="Kearney M.S."/>
            <person name="Suda W."/>
            <person name="Takeshita K."/>
            <person name="Sasaki T."/>
            <person name="Okamoto S."/>
            <person name="Skelly N.A."/>
            <person name="Okamura Y."/>
            <person name="Vlamakis H."/>
            <person name="Li Y."/>
            <person name="Tanoue T."/>
            <person name="Takei H."/>
            <person name="Nittono H."/>
            <person name="Narushima S."/>
            <person name="Irie J."/>
            <person name="Itoh H."/>
            <person name="Moriya K."/>
            <person name="Sugiura Y."/>
            <person name="Suematsu M."/>
            <person name="Moritoki N."/>
            <person name="Shibata S."/>
            <person name="Littman R.D."/>
            <person name="Fischbach A.M."/>
            <person name="Uwamino Y."/>
            <person name="Inoue T."/>
            <person name="Honda A."/>
            <person name="Hattori M."/>
            <person name="Murai T."/>
            <person name="Xavier J.R."/>
            <person name="Hirose N."/>
            <person name="Honda K."/>
        </authorList>
    </citation>
    <scope>NUCLEOTIDE SEQUENCE [LARGE SCALE GENOMIC DNA]</scope>
    <source>
        <strain evidence="12 13">CE91-St30</strain>
    </source>
</reference>
<name>A0ABN6ME04_9ACTN</name>